<dbReference type="SUPFAM" id="SSF53448">
    <property type="entry name" value="Nucleotide-diphospho-sugar transferases"/>
    <property type="match status" value="1"/>
</dbReference>
<dbReference type="Pfam" id="PF00535">
    <property type="entry name" value="Glycos_transf_2"/>
    <property type="match status" value="1"/>
</dbReference>
<evidence type="ECO:0000256" key="3">
    <source>
        <dbReference type="ARBA" id="ARBA00022679"/>
    </source>
</evidence>
<dbReference type="EMBL" id="CP075585">
    <property type="protein sequence ID" value="QZA59302.1"/>
    <property type="molecule type" value="Genomic_DNA"/>
</dbReference>
<dbReference type="Proteomes" id="UP000822862">
    <property type="component" value="Chromosome"/>
</dbReference>
<keyword evidence="6" id="KW-1185">Reference proteome</keyword>
<gene>
    <name evidence="5" type="ORF">RHAB15C_0001188</name>
</gene>
<dbReference type="InterPro" id="IPR029044">
    <property type="entry name" value="Nucleotide-diphossugar_trans"/>
</dbReference>
<protein>
    <submittedName>
        <fullName evidence="5">Glycosyltransferase like family 2</fullName>
    </submittedName>
</protein>
<organism evidence="5 6">
    <name type="scientific">Candidatus Rhabdochlamydia porcellionis</name>
    <dbReference type="NCBI Taxonomy" id="225148"/>
    <lineage>
        <taxon>Bacteria</taxon>
        <taxon>Pseudomonadati</taxon>
        <taxon>Chlamydiota</taxon>
        <taxon>Chlamydiia</taxon>
        <taxon>Parachlamydiales</taxon>
        <taxon>Candidatus Rhabdochlamydiaceae</taxon>
        <taxon>Candidatus Rhabdochlamydia</taxon>
    </lineage>
</organism>
<dbReference type="InterPro" id="IPR001173">
    <property type="entry name" value="Glyco_trans_2-like"/>
</dbReference>
<accession>A0ABX8Z5J6</accession>
<feature type="domain" description="Glycosyltransferase 2-like" evidence="4">
    <location>
        <begin position="11"/>
        <end position="129"/>
    </location>
</feature>
<dbReference type="PANTHER" id="PTHR43179:SF12">
    <property type="entry name" value="GALACTOFURANOSYLTRANSFERASE GLFT2"/>
    <property type="match status" value="1"/>
</dbReference>
<comment type="similarity">
    <text evidence="1">Belongs to the glycosyltransferase 2 family.</text>
</comment>
<evidence type="ECO:0000313" key="6">
    <source>
        <dbReference type="Proteomes" id="UP000822862"/>
    </source>
</evidence>
<proteinExistence type="inferred from homology"/>
<evidence type="ECO:0000313" key="5">
    <source>
        <dbReference type="EMBL" id="QZA59302.1"/>
    </source>
</evidence>
<dbReference type="Gene3D" id="3.90.550.10">
    <property type="entry name" value="Spore Coat Polysaccharide Biosynthesis Protein SpsA, Chain A"/>
    <property type="match status" value="1"/>
</dbReference>
<evidence type="ECO:0000256" key="1">
    <source>
        <dbReference type="ARBA" id="ARBA00006739"/>
    </source>
</evidence>
<evidence type="ECO:0000256" key="2">
    <source>
        <dbReference type="ARBA" id="ARBA00022676"/>
    </source>
</evidence>
<reference evidence="5 6" key="1">
    <citation type="submission" date="2021-05" db="EMBL/GenBank/DDBJ databases">
        <title>Ecology and evolution of chlamydial symbionts of arthropods.</title>
        <authorList>
            <person name="Halter T."/>
            <person name="Sixt B.S."/>
            <person name="Toenshoff E.R."/>
            <person name="Koestlbacher S."/>
            <person name="Schulz F."/>
            <person name="Kostanjsek R."/>
            <person name="Collingro A."/>
            <person name="Hendrickx F."/>
            <person name="Horn M."/>
        </authorList>
    </citation>
    <scope>NUCLEOTIDE SEQUENCE [LARGE SCALE GENOMIC DNA]</scope>
    <source>
        <strain evidence="5 6">15C</strain>
    </source>
</reference>
<dbReference type="CDD" id="cd04186">
    <property type="entry name" value="GT_2_like_c"/>
    <property type="match status" value="1"/>
</dbReference>
<dbReference type="PANTHER" id="PTHR43179">
    <property type="entry name" value="RHAMNOSYLTRANSFERASE WBBL"/>
    <property type="match status" value="1"/>
</dbReference>
<keyword evidence="3" id="KW-0808">Transferase</keyword>
<sequence>MSSAYLPKIFIIIVNWNGKQDTLTCLSSLHSLDYSNYQIVIVDNGSNDGSISAIKLQFPHHLLLENHTNLGFTGGNNVGIQYALNHKADFILLLNNDTKVSSDLLKRFILGFQQFPKAGILGAKIYLMQNEEKLDHFGGTWNPKKGIFDLIGLHALDENWHEAFCIDYVCGAAMMIKKEVFEQIGLLESRFFLIWEESDFCMRAKRKGFQIISYPSAKIWHKVSASFKGKTHNIYFWWRNRLLWIERNCAFNQLLSIYIRVLIPEIFQLLKIYLLKSVQFICFKHFYSKAEQEKKRTKLLIYKAALKGIKDYLLRRFGPGPDWVNHCY</sequence>
<evidence type="ECO:0000259" key="4">
    <source>
        <dbReference type="Pfam" id="PF00535"/>
    </source>
</evidence>
<name>A0ABX8Z5J6_9BACT</name>
<dbReference type="RefSeq" id="WP_194845194.1">
    <property type="nucleotide sequence ID" value="NZ_CP075585.1"/>
</dbReference>
<keyword evidence="2" id="KW-0328">Glycosyltransferase</keyword>